<reference evidence="2" key="1">
    <citation type="submission" date="2013-02" db="EMBL/GenBank/DDBJ databases">
        <authorList>
            <person name="Hughes D."/>
        </authorList>
    </citation>
    <scope>NUCLEOTIDE SEQUENCE</scope>
    <source>
        <strain>Durham</strain>
        <strain evidence="2">NC isolate 2 -- Noor lab</strain>
    </source>
</reference>
<reference evidence="1" key="2">
    <citation type="submission" date="2015-06" db="UniProtKB">
        <authorList>
            <consortium name="EnsemblMetazoa"/>
        </authorList>
    </citation>
    <scope>IDENTIFICATION</scope>
</reference>
<sequence>MSILLIEAADLGDSGKYSCYPSNSEITSIRVHVLKARIYKGEL</sequence>
<keyword evidence="2" id="KW-1185">Reference proteome</keyword>
<evidence type="ECO:0000313" key="1">
    <source>
        <dbReference type="EnsemblMetazoa" id="MESCA010958-PA"/>
    </source>
</evidence>
<dbReference type="EMBL" id="CAQQ02142072">
    <property type="status" value="NOT_ANNOTATED_CDS"/>
    <property type="molecule type" value="Genomic_DNA"/>
</dbReference>
<organism evidence="1 2">
    <name type="scientific">Megaselia scalaris</name>
    <name type="common">Humpbacked fly</name>
    <name type="synonym">Phora scalaris</name>
    <dbReference type="NCBI Taxonomy" id="36166"/>
    <lineage>
        <taxon>Eukaryota</taxon>
        <taxon>Metazoa</taxon>
        <taxon>Ecdysozoa</taxon>
        <taxon>Arthropoda</taxon>
        <taxon>Hexapoda</taxon>
        <taxon>Insecta</taxon>
        <taxon>Pterygota</taxon>
        <taxon>Neoptera</taxon>
        <taxon>Endopterygota</taxon>
        <taxon>Diptera</taxon>
        <taxon>Brachycera</taxon>
        <taxon>Muscomorpha</taxon>
        <taxon>Platypezoidea</taxon>
        <taxon>Phoridae</taxon>
        <taxon>Megaseliini</taxon>
        <taxon>Megaselia</taxon>
    </lineage>
</organism>
<dbReference type="Proteomes" id="UP000015102">
    <property type="component" value="Unassembled WGS sequence"/>
</dbReference>
<dbReference type="HOGENOM" id="CLU_3242719_0_0_1"/>
<dbReference type="AlphaFoldDB" id="T1H3W3"/>
<evidence type="ECO:0008006" key="3">
    <source>
        <dbReference type="Google" id="ProtNLM"/>
    </source>
</evidence>
<proteinExistence type="predicted"/>
<name>T1H3W3_MEGSC</name>
<dbReference type="EnsemblMetazoa" id="MESCA010958-RA">
    <property type="protein sequence ID" value="MESCA010958-PA"/>
    <property type="gene ID" value="MESCA010958"/>
</dbReference>
<accession>T1H3W3</accession>
<evidence type="ECO:0000313" key="2">
    <source>
        <dbReference type="Proteomes" id="UP000015102"/>
    </source>
</evidence>
<protein>
    <recommendedName>
        <fullName evidence="3">Ig-like domain-containing protein</fullName>
    </recommendedName>
</protein>